<dbReference type="RefSeq" id="WP_386130019.1">
    <property type="nucleotide sequence ID" value="NZ_JBHTJL010000009.1"/>
</dbReference>
<reference evidence="8" key="1">
    <citation type="journal article" date="2019" name="Int. J. Syst. Evol. Microbiol.">
        <title>The Global Catalogue of Microorganisms (GCM) 10K type strain sequencing project: providing services to taxonomists for standard genome sequencing and annotation.</title>
        <authorList>
            <consortium name="The Broad Institute Genomics Platform"/>
            <consortium name="The Broad Institute Genome Sequencing Center for Infectious Disease"/>
            <person name="Wu L."/>
            <person name="Ma J."/>
        </authorList>
    </citation>
    <scope>NUCLEOTIDE SEQUENCE [LARGE SCALE GENOMIC DNA]</scope>
    <source>
        <strain evidence="8">CCUG 62215</strain>
    </source>
</reference>
<organism evidence="7 8">
    <name type="scientific">Winogradskyella litorisediminis</name>
    <dbReference type="NCBI Taxonomy" id="1156618"/>
    <lineage>
        <taxon>Bacteria</taxon>
        <taxon>Pseudomonadati</taxon>
        <taxon>Bacteroidota</taxon>
        <taxon>Flavobacteriia</taxon>
        <taxon>Flavobacteriales</taxon>
        <taxon>Flavobacteriaceae</taxon>
        <taxon>Winogradskyella</taxon>
    </lineage>
</organism>
<keyword evidence="4 6" id="KW-1133">Transmembrane helix</keyword>
<keyword evidence="5 6" id="KW-0472">Membrane</keyword>
<keyword evidence="2" id="KW-1003">Cell membrane</keyword>
<dbReference type="PANTHER" id="PTHR30250">
    <property type="entry name" value="PST FAMILY PREDICTED COLANIC ACID TRANSPORTER"/>
    <property type="match status" value="1"/>
</dbReference>
<feature type="transmembrane region" description="Helical" evidence="6">
    <location>
        <begin position="388"/>
        <end position="410"/>
    </location>
</feature>
<proteinExistence type="predicted"/>
<feature type="transmembrane region" description="Helical" evidence="6">
    <location>
        <begin position="116"/>
        <end position="138"/>
    </location>
</feature>
<evidence type="ECO:0000256" key="2">
    <source>
        <dbReference type="ARBA" id="ARBA00022475"/>
    </source>
</evidence>
<keyword evidence="8" id="KW-1185">Reference proteome</keyword>
<evidence type="ECO:0000313" key="8">
    <source>
        <dbReference type="Proteomes" id="UP001597013"/>
    </source>
</evidence>
<gene>
    <name evidence="7" type="ORF">ACFQ1Q_08780</name>
</gene>
<comment type="subcellular location">
    <subcellularLocation>
        <location evidence="1">Cell membrane</location>
        <topology evidence="1">Multi-pass membrane protein</topology>
    </subcellularLocation>
</comment>
<feature type="transmembrane region" description="Helical" evidence="6">
    <location>
        <begin position="213"/>
        <end position="238"/>
    </location>
</feature>
<dbReference type="PANTHER" id="PTHR30250:SF30">
    <property type="entry name" value="LIPID III FLIPPASE"/>
    <property type="match status" value="1"/>
</dbReference>
<comment type="caution">
    <text evidence="7">The sequence shown here is derived from an EMBL/GenBank/DDBJ whole genome shotgun (WGS) entry which is preliminary data.</text>
</comment>
<evidence type="ECO:0000256" key="1">
    <source>
        <dbReference type="ARBA" id="ARBA00004651"/>
    </source>
</evidence>
<feature type="transmembrane region" description="Helical" evidence="6">
    <location>
        <begin position="150"/>
        <end position="169"/>
    </location>
</feature>
<protein>
    <submittedName>
        <fullName evidence="7">O-antigen translocase</fullName>
    </submittedName>
</protein>
<dbReference type="InterPro" id="IPR044550">
    <property type="entry name" value="WzxE"/>
</dbReference>
<name>A0ABW3NAM2_9FLAO</name>
<dbReference type="Proteomes" id="UP001597013">
    <property type="component" value="Unassembled WGS sequence"/>
</dbReference>
<feature type="transmembrane region" description="Helical" evidence="6">
    <location>
        <begin position="334"/>
        <end position="354"/>
    </location>
</feature>
<evidence type="ECO:0000256" key="6">
    <source>
        <dbReference type="SAM" id="Phobius"/>
    </source>
</evidence>
<sequence>MWIKFLSYNSLIVITKLISSFVVSKVTAIYLGPSGYALVGNFKNVIQILQGLTSSGFESGTIRHIAEHSDEKPYLKKVISSVVIFSLILSIFASILLAIFSQNLSEFTFKTTEYAYIFRCLAILLPFISVNFLVLYIINGLQKLKTYAKLVSLVSVTNALLTFGLVYIFKLNGALIAIVSVSVITLFLSLVFKDVRFVLSQVVFSIKQMSLTIIKSMSVYVLMAAYSTVLISVVYLLVRNKIINSYDETIAGYWEAVNKISAFYMMFFTSVFTLYLLPNLSKNKTQNGYKLFMAHYFKRLIPLLLIMFLALFLMRFFVIKLFLTEDFLEIEQYFYLQFIGDFIKIIGFSLACQFHAKRMVIAYFISDAIIYISLYILSFYFIKSFNLVGVFYAHIISCSLYLIAVSLFIFTQNKKYLDVQSK</sequence>
<dbReference type="CDD" id="cd13125">
    <property type="entry name" value="MATE_like_10"/>
    <property type="match status" value="1"/>
</dbReference>
<dbReference type="EMBL" id="JBHTJL010000009">
    <property type="protein sequence ID" value="MFD1063341.1"/>
    <property type="molecule type" value="Genomic_DNA"/>
</dbReference>
<feature type="transmembrane region" description="Helical" evidence="6">
    <location>
        <begin position="300"/>
        <end position="322"/>
    </location>
</feature>
<feature type="transmembrane region" description="Helical" evidence="6">
    <location>
        <begin position="175"/>
        <end position="192"/>
    </location>
</feature>
<dbReference type="InterPro" id="IPR002797">
    <property type="entry name" value="Polysacc_synth"/>
</dbReference>
<evidence type="ECO:0000256" key="5">
    <source>
        <dbReference type="ARBA" id="ARBA00023136"/>
    </source>
</evidence>
<keyword evidence="3 6" id="KW-0812">Transmembrane</keyword>
<evidence type="ECO:0000256" key="3">
    <source>
        <dbReference type="ARBA" id="ARBA00022692"/>
    </source>
</evidence>
<evidence type="ECO:0000313" key="7">
    <source>
        <dbReference type="EMBL" id="MFD1063341.1"/>
    </source>
</evidence>
<feature type="transmembrane region" description="Helical" evidence="6">
    <location>
        <begin position="82"/>
        <end position="104"/>
    </location>
</feature>
<feature type="transmembrane region" description="Helical" evidence="6">
    <location>
        <begin position="262"/>
        <end position="280"/>
    </location>
</feature>
<dbReference type="InterPro" id="IPR050833">
    <property type="entry name" value="Poly_Biosynth_Transport"/>
</dbReference>
<evidence type="ECO:0000256" key="4">
    <source>
        <dbReference type="ARBA" id="ARBA00022989"/>
    </source>
</evidence>
<feature type="transmembrane region" description="Helical" evidence="6">
    <location>
        <begin position="361"/>
        <end position="382"/>
    </location>
</feature>
<dbReference type="Pfam" id="PF01943">
    <property type="entry name" value="Polysacc_synt"/>
    <property type="match status" value="1"/>
</dbReference>
<accession>A0ABW3NAM2</accession>